<gene>
    <name evidence="2" type="ORF">GCM10010995_06680</name>
</gene>
<evidence type="ECO:0000256" key="1">
    <source>
        <dbReference type="SAM" id="MobiDB-lite"/>
    </source>
</evidence>
<feature type="compositionally biased region" description="Polar residues" evidence="1">
    <location>
        <begin position="120"/>
        <end position="129"/>
    </location>
</feature>
<protein>
    <recommendedName>
        <fullName evidence="4">DUF1173 family protein</fullName>
    </recommendedName>
</protein>
<dbReference type="EMBL" id="BMJS01000004">
    <property type="protein sequence ID" value="GGF92154.1"/>
    <property type="molecule type" value="Genomic_DNA"/>
</dbReference>
<dbReference type="Proteomes" id="UP000636949">
    <property type="component" value="Unassembled WGS sequence"/>
</dbReference>
<keyword evidence="3" id="KW-1185">Reference proteome</keyword>
<name>A0A8J2Z332_9GAMM</name>
<organism evidence="2 3">
    <name type="scientific">Cysteiniphilum litorale</name>
    <dbReference type="NCBI Taxonomy" id="2056700"/>
    <lineage>
        <taxon>Bacteria</taxon>
        <taxon>Pseudomonadati</taxon>
        <taxon>Pseudomonadota</taxon>
        <taxon>Gammaproteobacteria</taxon>
        <taxon>Thiotrichales</taxon>
        <taxon>Fastidiosibacteraceae</taxon>
        <taxon>Cysteiniphilum</taxon>
    </lineage>
</organism>
<evidence type="ECO:0000313" key="2">
    <source>
        <dbReference type="EMBL" id="GGF92154.1"/>
    </source>
</evidence>
<reference evidence="2" key="2">
    <citation type="submission" date="2020-09" db="EMBL/GenBank/DDBJ databases">
        <authorList>
            <person name="Sun Q."/>
            <person name="Zhou Y."/>
        </authorList>
    </citation>
    <scope>NUCLEOTIDE SEQUENCE</scope>
    <source>
        <strain evidence="2">CGMCC 1.15758</strain>
    </source>
</reference>
<feature type="region of interest" description="Disordered" evidence="1">
    <location>
        <begin position="109"/>
        <end position="129"/>
    </location>
</feature>
<sequence length="336" mass="38774">MLKVNIDGEIYYDVDIFSTEMQALLALTHDKSKDITCLCNNDSLPISIVKGKQHFFLRSYPNTTHKHHTLCKFHALFGDDDTLNKFRVDEKGLIHAKLILSEPLSEKKIPTNTNDKKTPTHNNITSSPTGVIAKKSHPENLTVLLQFLWSQAFLDTFSYHAKKKTLIDVFKRFYQIITSMRIARKKALDVINVIFPKNDTIKYYLSTKVDNPLIIGIIDRVELHKKAYKIYFIGMNRPVFMSAKGYEHYVYQTIDRVDDHYCICVMQVRVVELKNENGQSMFKDIYMAVDDSITISMLNTLMIPYSSKDELADIQNLIAENKNFKKIPKGEIVYSS</sequence>
<evidence type="ECO:0000313" key="3">
    <source>
        <dbReference type="Proteomes" id="UP000636949"/>
    </source>
</evidence>
<evidence type="ECO:0008006" key="4">
    <source>
        <dbReference type="Google" id="ProtNLM"/>
    </source>
</evidence>
<comment type="caution">
    <text evidence="2">The sequence shown here is derived from an EMBL/GenBank/DDBJ whole genome shotgun (WGS) entry which is preliminary data.</text>
</comment>
<dbReference type="InterPro" id="IPR009553">
    <property type="entry name" value="DUF1173"/>
</dbReference>
<dbReference type="AlphaFoldDB" id="A0A8J2Z332"/>
<proteinExistence type="predicted"/>
<reference evidence="2" key="1">
    <citation type="journal article" date="2014" name="Int. J. Syst. Evol. Microbiol.">
        <title>Complete genome sequence of Corynebacterium casei LMG S-19264T (=DSM 44701T), isolated from a smear-ripened cheese.</title>
        <authorList>
            <consortium name="US DOE Joint Genome Institute (JGI-PGF)"/>
            <person name="Walter F."/>
            <person name="Albersmeier A."/>
            <person name="Kalinowski J."/>
            <person name="Ruckert C."/>
        </authorList>
    </citation>
    <scope>NUCLEOTIDE SEQUENCE</scope>
    <source>
        <strain evidence="2">CGMCC 1.15758</strain>
    </source>
</reference>
<dbReference type="RefSeq" id="WP_117001655.1">
    <property type="nucleotide sequence ID" value="NZ_BMJS01000004.1"/>
</dbReference>
<accession>A0A8J2Z332</accession>
<dbReference type="Pfam" id="PF06666">
    <property type="entry name" value="DUF1173"/>
    <property type="match status" value="1"/>
</dbReference>
<feature type="compositionally biased region" description="Basic and acidic residues" evidence="1">
    <location>
        <begin position="109"/>
        <end position="118"/>
    </location>
</feature>